<feature type="compositionally biased region" description="Basic and acidic residues" evidence="1">
    <location>
        <begin position="415"/>
        <end position="425"/>
    </location>
</feature>
<organism evidence="2 3">
    <name type="scientific">Paraglomus brasilianum</name>
    <dbReference type="NCBI Taxonomy" id="144538"/>
    <lineage>
        <taxon>Eukaryota</taxon>
        <taxon>Fungi</taxon>
        <taxon>Fungi incertae sedis</taxon>
        <taxon>Mucoromycota</taxon>
        <taxon>Glomeromycotina</taxon>
        <taxon>Glomeromycetes</taxon>
        <taxon>Paraglomerales</taxon>
        <taxon>Paraglomeraceae</taxon>
        <taxon>Paraglomus</taxon>
    </lineage>
</organism>
<accession>A0A9N9CK95</accession>
<dbReference type="AlphaFoldDB" id="A0A9N9CK95"/>
<name>A0A9N9CK95_9GLOM</name>
<evidence type="ECO:0000313" key="3">
    <source>
        <dbReference type="Proteomes" id="UP000789739"/>
    </source>
</evidence>
<feature type="region of interest" description="Disordered" evidence="1">
    <location>
        <begin position="415"/>
        <end position="437"/>
    </location>
</feature>
<dbReference type="SUPFAM" id="SSF117289">
    <property type="entry name" value="Nucleoporin domain"/>
    <property type="match status" value="1"/>
</dbReference>
<dbReference type="EMBL" id="CAJVPI010001253">
    <property type="protein sequence ID" value="CAG8603312.1"/>
    <property type="molecule type" value="Genomic_DNA"/>
</dbReference>
<keyword evidence="3" id="KW-1185">Reference proteome</keyword>
<evidence type="ECO:0000256" key="1">
    <source>
        <dbReference type="SAM" id="MobiDB-lite"/>
    </source>
</evidence>
<comment type="caution">
    <text evidence="2">The sequence shown here is derived from an EMBL/GenBank/DDBJ whole genome shotgun (WGS) entry which is preliminary data.</text>
</comment>
<sequence>MDLKGAIRFSTDSANFLSCNVVADAERHYLYVYATSNWQMIRKINIVTYVNDLRTASHPWTQIESVKSSLFGELFVSIEKWDVLSFWSMPECKLLARCRSSHFVDVDKRQTIFALSPNRKMLATWTPTKRLVIFLCKDGILFSSSMAPREHLGDRSESVRQLVWIGNKHVMIVDAVGGTKWNINTYDLISEYHDFGKMPIFKSTGEDVYATCDSDNNVPVIEELTDPDLTDSFDESTERLEGTTKLCRDKEGDFVLKFRCNVKGSSEKQTLSLRPTEFETTLHALYARKFLEFKDHIAHQIGPSHGLHLSKLLKQCEEIVYRTIRTNAQIFNANVDDRSMVHLLIDLDSTFADSMLEELLQKNVYIPLFYENKKSDKNEESDENQESDENKEPDENKKSALSCAILKGKAKVVEQEEKRRGNEKMKRGKIERKQQEESERLKGIVRDQYKEKKDAYRIKVCEIMQNFLTSLSASLDKETENSTVEKVAKEILSLRKDEFLDIESMTRYTRYL</sequence>
<proteinExistence type="predicted"/>
<feature type="region of interest" description="Disordered" evidence="1">
    <location>
        <begin position="376"/>
        <end position="399"/>
    </location>
</feature>
<gene>
    <name evidence="2" type="ORF">PBRASI_LOCUS7765</name>
</gene>
<dbReference type="Proteomes" id="UP000789739">
    <property type="component" value="Unassembled WGS sequence"/>
</dbReference>
<evidence type="ECO:0000313" key="2">
    <source>
        <dbReference type="EMBL" id="CAG8603312.1"/>
    </source>
</evidence>
<protein>
    <submittedName>
        <fullName evidence="2">1764_t:CDS:1</fullName>
    </submittedName>
</protein>
<dbReference type="OrthoDB" id="2433234at2759"/>
<feature type="compositionally biased region" description="Basic and acidic residues" evidence="1">
    <location>
        <begin position="388"/>
        <end position="398"/>
    </location>
</feature>
<reference evidence="2" key="1">
    <citation type="submission" date="2021-06" db="EMBL/GenBank/DDBJ databases">
        <authorList>
            <person name="Kallberg Y."/>
            <person name="Tangrot J."/>
            <person name="Rosling A."/>
        </authorList>
    </citation>
    <scope>NUCLEOTIDE SEQUENCE</scope>
    <source>
        <strain evidence="2">BR232B</strain>
    </source>
</reference>